<evidence type="ECO:0000256" key="5">
    <source>
        <dbReference type="SAM" id="MobiDB-lite"/>
    </source>
</evidence>
<protein>
    <recommendedName>
        <fullName evidence="2">chorismate mutase</fullName>
        <ecNumber evidence="2">5.4.99.5</ecNumber>
    </recommendedName>
</protein>
<proteinExistence type="predicted"/>
<evidence type="ECO:0000256" key="1">
    <source>
        <dbReference type="ARBA" id="ARBA00004817"/>
    </source>
</evidence>
<dbReference type="PROSITE" id="PS51168">
    <property type="entry name" value="CHORISMATE_MUT_2"/>
    <property type="match status" value="1"/>
</dbReference>
<evidence type="ECO:0000259" key="6">
    <source>
        <dbReference type="PROSITE" id="PS51168"/>
    </source>
</evidence>
<dbReference type="InterPro" id="IPR002701">
    <property type="entry name" value="CM_II_prokaryot"/>
</dbReference>
<evidence type="ECO:0000313" key="7">
    <source>
        <dbReference type="EMBL" id="RQT37438.1"/>
    </source>
</evidence>
<dbReference type="NCBIfam" id="TIGR01806">
    <property type="entry name" value="CM_mono2"/>
    <property type="match status" value="1"/>
</dbReference>
<feature type="compositionally biased region" description="Basic and acidic residues" evidence="5">
    <location>
        <begin position="286"/>
        <end position="300"/>
    </location>
</feature>
<dbReference type="SMART" id="SM00830">
    <property type="entry name" value="CM_2"/>
    <property type="match status" value="1"/>
</dbReference>
<dbReference type="EMBL" id="QTQX01000001">
    <property type="protein sequence ID" value="RQT37438.1"/>
    <property type="molecule type" value="Genomic_DNA"/>
</dbReference>
<feature type="domain" description="Chorismate mutase" evidence="6">
    <location>
        <begin position="323"/>
        <end position="421"/>
    </location>
</feature>
<organism evidence="7 8">
    <name type="scientific">Burkholderia contaminans</name>
    <dbReference type="NCBI Taxonomy" id="488447"/>
    <lineage>
        <taxon>Bacteria</taxon>
        <taxon>Pseudomonadati</taxon>
        <taxon>Pseudomonadota</taxon>
        <taxon>Betaproteobacteria</taxon>
        <taxon>Burkholderiales</taxon>
        <taxon>Burkholderiaceae</taxon>
        <taxon>Burkholderia</taxon>
        <taxon>Burkholderia cepacia complex</taxon>
    </lineage>
</organism>
<dbReference type="PANTHER" id="PTHR38041">
    <property type="entry name" value="CHORISMATE MUTASE"/>
    <property type="match status" value="1"/>
</dbReference>
<dbReference type="InterPro" id="IPR036263">
    <property type="entry name" value="Chorismate_II_sf"/>
</dbReference>
<dbReference type="Proteomes" id="UP000269271">
    <property type="component" value="Unassembled WGS sequence"/>
</dbReference>
<dbReference type="UniPathway" id="UPA00120">
    <property type="reaction ID" value="UER00203"/>
</dbReference>
<dbReference type="GO" id="GO:0046417">
    <property type="term" value="P:chorismate metabolic process"/>
    <property type="evidence" value="ECO:0007669"/>
    <property type="project" value="InterPro"/>
</dbReference>
<dbReference type="InterPro" id="IPR008240">
    <property type="entry name" value="Chorismate_mutase_periplasmic"/>
</dbReference>
<dbReference type="Gene3D" id="1.20.59.10">
    <property type="entry name" value="Chorismate mutase"/>
    <property type="match status" value="1"/>
</dbReference>
<dbReference type="GO" id="GO:0009697">
    <property type="term" value="P:salicylic acid biosynthetic process"/>
    <property type="evidence" value="ECO:0007669"/>
    <property type="project" value="TreeGrafter"/>
</dbReference>
<evidence type="ECO:0000256" key="3">
    <source>
        <dbReference type="ARBA" id="ARBA00022729"/>
    </source>
</evidence>
<comment type="pathway">
    <text evidence="1">Metabolic intermediate biosynthesis; prephenate biosynthesis; prephenate from chorismate: step 1/1.</text>
</comment>
<dbReference type="Pfam" id="PF01817">
    <property type="entry name" value="CM_2"/>
    <property type="match status" value="1"/>
</dbReference>
<dbReference type="EC" id="5.4.99.5" evidence="2"/>
<sequence length="505" mass="55309">MSALEHAAQANDTRGMPLTHLSGSALCCRAVHRRKGAGGIERRGHCGARRVHARRVLLELQECERVFRRTASRQASRHSRQSGDLAAGCRGIVRNGSTAVRFAVCTLPFEQRRRRRLGRGPPAGRARCALARACGGHVCRTTRHDCAPLGAERADQALRECCETESRRSISEKTLLSMLVYEQCRAVELPGFLGSEPYAAGVAQQISAPVNTAGASCDRLEHRTAALTNRKSLSRWVGHLTDVHRSNVLRFFSDGEDGVDTMTCSVPEGKSGVAATATQEWAPRAPRPDETRAYKSKAERSTPVPDGIARRMKLGSWRLCLLISSLATVMLSTSPSAAVPPGNAPTLSALLDLTAARLRIARQVALSKWDSGKPVEDLSRESAVIADAVKEARANGVSAKLAVHFFTDQIEANKLVQYALLAEWRRSDHAPDDARADLEKEIRPELDRLKGGFIHVLAQSGEFRNRTDCSERISRATREYIATHSLNSLYALAMDRALARICERD</sequence>
<evidence type="ECO:0000256" key="2">
    <source>
        <dbReference type="ARBA" id="ARBA00012404"/>
    </source>
</evidence>
<dbReference type="AlphaFoldDB" id="A0A3N8RNP0"/>
<keyword evidence="4 7" id="KW-0413">Isomerase</keyword>
<comment type="caution">
    <text evidence="7">The sequence shown here is derived from an EMBL/GenBank/DDBJ whole genome shotgun (WGS) entry which is preliminary data.</text>
</comment>
<name>A0A3N8RNP0_9BURK</name>
<feature type="region of interest" description="Disordered" evidence="5">
    <location>
        <begin position="282"/>
        <end position="304"/>
    </location>
</feature>
<reference evidence="7 8" key="1">
    <citation type="submission" date="2018-08" db="EMBL/GenBank/DDBJ databases">
        <title>Comparative analysis of Burkholderia isolates from Puerto Rico.</title>
        <authorList>
            <person name="Hall C."/>
            <person name="Sahl J."/>
            <person name="Wagner D."/>
        </authorList>
    </citation>
    <scope>NUCLEOTIDE SEQUENCE [LARGE SCALE GENOMIC DNA]</scope>
    <source>
        <strain evidence="7 8">Bp9001</strain>
    </source>
</reference>
<dbReference type="InterPro" id="IPR036979">
    <property type="entry name" value="CM_dom_sf"/>
</dbReference>
<gene>
    <name evidence="7" type="ORF">DF037_01520</name>
</gene>
<evidence type="ECO:0000256" key="4">
    <source>
        <dbReference type="ARBA" id="ARBA00023235"/>
    </source>
</evidence>
<dbReference type="PANTHER" id="PTHR38041:SF2">
    <property type="entry name" value="SECRETED CHORISMATE MUTASE"/>
    <property type="match status" value="1"/>
</dbReference>
<dbReference type="NCBIfam" id="NF006741">
    <property type="entry name" value="PRK09269.1"/>
    <property type="match status" value="1"/>
</dbReference>
<keyword evidence="3" id="KW-0732">Signal</keyword>
<dbReference type="InterPro" id="IPR051331">
    <property type="entry name" value="Chorismate_mutase-related"/>
</dbReference>
<accession>A0A3N8RNP0</accession>
<evidence type="ECO:0000313" key="8">
    <source>
        <dbReference type="Proteomes" id="UP000269271"/>
    </source>
</evidence>
<dbReference type="SUPFAM" id="SSF48600">
    <property type="entry name" value="Chorismate mutase II"/>
    <property type="match status" value="1"/>
</dbReference>
<dbReference type="GO" id="GO:0004106">
    <property type="term" value="F:chorismate mutase activity"/>
    <property type="evidence" value="ECO:0007669"/>
    <property type="project" value="UniProtKB-EC"/>
</dbReference>